<keyword evidence="4 7" id="KW-0378">Hydrolase</keyword>
<feature type="binding site" evidence="7">
    <location>
        <position position="229"/>
    </location>
    <ligand>
        <name>Zn(2+)</name>
        <dbReference type="ChEBI" id="CHEBI:29105"/>
        <label>3</label>
    </ligand>
</feature>
<feature type="binding site" evidence="7">
    <location>
        <position position="107"/>
    </location>
    <ligand>
        <name>Zn(2+)</name>
        <dbReference type="ChEBI" id="CHEBI:29105"/>
        <label>1</label>
    </ligand>
</feature>
<dbReference type="EMBL" id="CP002049">
    <property type="protein sequence ID" value="ADI15252.1"/>
    <property type="molecule type" value="Genomic_DNA"/>
</dbReference>
<organism evidence="9 10">
    <name type="scientific">Truepera radiovictrix (strain DSM 17093 / CIP 108686 / LMG 22925 / RQ-24)</name>
    <dbReference type="NCBI Taxonomy" id="649638"/>
    <lineage>
        <taxon>Bacteria</taxon>
        <taxon>Thermotogati</taxon>
        <taxon>Deinococcota</taxon>
        <taxon>Deinococci</taxon>
        <taxon>Trueperales</taxon>
        <taxon>Trueperaceae</taxon>
        <taxon>Truepera</taxon>
    </lineage>
</organism>
<dbReference type="SMART" id="SM00518">
    <property type="entry name" value="AP2Ec"/>
    <property type="match status" value="1"/>
</dbReference>
<keyword evidence="6 7" id="KW-0234">DNA repair</keyword>
<dbReference type="AlphaFoldDB" id="D7CRS4"/>
<accession>D7CRS4</accession>
<dbReference type="PROSITE" id="PS00731">
    <property type="entry name" value="AP_NUCLEASE_F2_3"/>
    <property type="match status" value="1"/>
</dbReference>
<evidence type="ECO:0000256" key="5">
    <source>
        <dbReference type="ARBA" id="ARBA00022833"/>
    </source>
</evidence>
<dbReference type="GO" id="GO:0008833">
    <property type="term" value="F:deoxyribonuclease IV (phage-T4-induced) activity"/>
    <property type="evidence" value="ECO:0007669"/>
    <property type="project" value="UniProtKB-UniRule"/>
</dbReference>
<dbReference type="Gene3D" id="3.20.20.150">
    <property type="entry name" value="Divalent-metal-dependent TIM barrel enzymes"/>
    <property type="match status" value="1"/>
</dbReference>
<keyword evidence="7" id="KW-0540">Nuclease</keyword>
<dbReference type="HAMAP" id="MF_00152">
    <property type="entry name" value="Nfo"/>
    <property type="match status" value="1"/>
</dbReference>
<dbReference type="InterPro" id="IPR036237">
    <property type="entry name" value="Xyl_isomerase-like_sf"/>
</dbReference>
<feature type="binding site" evidence="7">
    <location>
        <position position="67"/>
    </location>
    <ligand>
        <name>Zn(2+)</name>
        <dbReference type="ChEBI" id="CHEBI:29105"/>
        <label>1</label>
    </ligand>
</feature>
<feature type="domain" description="Xylose isomerase-like TIM barrel" evidence="8">
    <location>
        <begin position="20"/>
        <end position="277"/>
    </location>
</feature>
<dbReference type="PROSITE" id="PS51432">
    <property type="entry name" value="AP_NUCLEASE_F2_4"/>
    <property type="match status" value="1"/>
</dbReference>
<evidence type="ECO:0000256" key="3">
    <source>
        <dbReference type="ARBA" id="ARBA00022763"/>
    </source>
</evidence>
<dbReference type="GO" id="GO:0008270">
    <property type="term" value="F:zinc ion binding"/>
    <property type="evidence" value="ECO:0007669"/>
    <property type="project" value="UniProtKB-UniRule"/>
</dbReference>
<dbReference type="GO" id="GO:0008081">
    <property type="term" value="F:phosphoric diester hydrolase activity"/>
    <property type="evidence" value="ECO:0007669"/>
    <property type="project" value="TreeGrafter"/>
</dbReference>
<evidence type="ECO:0000313" key="9">
    <source>
        <dbReference type="EMBL" id="ADI15252.1"/>
    </source>
</evidence>
<dbReference type="InterPro" id="IPR001719">
    <property type="entry name" value="AP_endonuc_2"/>
</dbReference>
<dbReference type="KEGG" id="tra:Trad_2139"/>
<dbReference type="GO" id="GO:0003677">
    <property type="term" value="F:DNA binding"/>
    <property type="evidence" value="ECO:0007669"/>
    <property type="project" value="InterPro"/>
</dbReference>
<dbReference type="GO" id="GO:0003906">
    <property type="term" value="F:DNA-(apurinic or apyrimidinic site) endonuclease activity"/>
    <property type="evidence" value="ECO:0007669"/>
    <property type="project" value="TreeGrafter"/>
</dbReference>
<dbReference type="eggNOG" id="COG0648">
    <property type="taxonomic scope" value="Bacteria"/>
</dbReference>
<dbReference type="RefSeq" id="WP_013178616.1">
    <property type="nucleotide sequence ID" value="NC_014221.1"/>
</dbReference>
<feature type="binding site" evidence="7">
    <location>
        <position position="180"/>
    </location>
    <ligand>
        <name>Zn(2+)</name>
        <dbReference type="ChEBI" id="CHEBI:29105"/>
        <label>3</label>
    </ligand>
</feature>
<evidence type="ECO:0000259" key="8">
    <source>
        <dbReference type="Pfam" id="PF01261"/>
    </source>
</evidence>
<dbReference type="PROSITE" id="PS00730">
    <property type="entry name" value="AP_NUCLEASE_F2_2"/>
    <property type="match status" value="1"/>
</dbReference>
<evidence type="ECO:0000256" key="7">
    <source>
        <dbReference type="HAMAP-Rule" id="MF_00152"/>
    </source>
</evidence>
<gene>
    <name evidence="7" type="primary">nfo</name>
    <name evidence="9" type="ordered locus">Trad_2139</name>
</gene>
<reference evidence="10" key="1">
    <citation type="submission" date="2010-05" db="EMBL/GenBank/DDBJ databases">
        <title>The complete genome of Truepera radiovictris DSM 17093.</title>
        <authorList>
            <consortium name="US DOE Joint Genome Institute (JGI-PGF)"/>
            <person name="Lucas S."/>
            <person name="Copeland A."/>
            <person name="Lapidus A."/>
            <person name="Glavina del Rio T."/>
            <person name="Dalin E."/>
            <person name="Tice H."/>
            <person name="Bruce D."/>
            <person name="Goodwin L."/>
            <person name="Pitluck S."/>
            <person name="Kyrpides N."/>
            <person name="Mavromatis K."/>
            <person name="Ovchinnikova G."/>
            <person name="Munk A.C."/>
            <person name="Detter J.C."/>
            <person name="Han C."/>
            <person name="Tapia R."/>
            <person name="Land M."/>
            <person name="Hauser L."/>
            <person name="Markowitz V."/>
            <person name="Cheng J.-F."/>
            <person name="Hugenholtz P."/>
            <person name="Woyke T."/>
            <person name="Wu D."/>
            <person name="Tindall B."/>
            <person name="Pomrenke H.G."/>
            <person name="Brambilla E."/>
            <person name="Klenk H.-P."/>
            <person name="Eisen J.A."/>
        </authorList>
    </citation>
    <scope>NUCLEOTIDE SEQUENCE [LARGE SCALE GENOMIC DNA]</scope>
    <source>
        <strain evidence="10">DSM 17093 / CIP 108686 / LMG 22925 / RQ-24</strain>
    </source>
</reference>
<dbReference type="NCBIfam" id="TIGR00587">
    <property type="entry name" value="nfo"/>
    <property type="match status" value="1"/>
</dbReference>
<comment type="function">
    <text evidence="7">Endonuclease IV plays a role in DNA repair. It cleaves phosphodiester bonds at apurinic or apyrimidinic (AP) sites, generating a 3'-hydroxyl group and a 5'-terminal sugar phosphate.</text>
</comment>
<comment type="cofactor">
    <cofactor evidence="7">
        <name>Zn(2+)</name>
        <dbReference type="ChEBI" id="CHEBI:29105"/>
    </cofactor>
    <text evidence="7">Binds 3 Zn(2+) ions.</text>
</comment>
<name>D7CRS4_TRURR</name>
<comment type="similarity">
    <text evidence="1 7">Belongs to the AP endonuclease 2 family.</text>
</comment>
<feature type="binding site" evidence="7">
    <location>
        <position position="227"/>
    </location>
    <ligand>
        <name>Zn(2+)</name>
        <dbReference type="ChEBI" id="CHEBI:29105"/>
        <label>3</label>
    </ligand>
</feature>
<evidence type="ECO:0000256" key="6">
    <source>
        <dbReference type="ARBA" id="ARBA00023204"/>
    </source>
</evidence>
<dbReference type="PANTHER" id="PTHR21445:SF0">
    <property type="entry name" value="APURINIC-APYRIMIDINIC ENDONUCLEASE"/>
    <property type="match status" value="1"/>
</dbReference>
<dbReference type="FunFam" id="3.20.20.150:FF:000001">
    <property type="entry name" value="Probable endonuclease 4"/>
    <property type="match status" value="1"/>
</dbReference>
<keyword evidence="10" id="KW-1185">Reference proteome</keyword>
<evidence type="ECO:0000256" key="4">
    <source>
        <dbReference type="ARBA" id="ARBA00022801"/>
    </source>
</evidence>
<dbReference type="CDD" id="cd00019">
    <property type="entry name" value="AP2Ec"/>
    <property type="match status" value="1"/>
</dbReference>
<evidence type="ECO:0000313" key="10">
    <source>
        <dbReference type="Proteomes" id="UP000000379"/>
    </source>
</evidence>
<dbReference type="OrthoDB" id="9805666at2"/>
<keyword evidence="7 9" id="KW-0255">Endonuclease</keyword>
<dbReference type="STRING" id="649638.Trad_2139"/>
<proteinExistence type="inferred from homology"/>
<keyword evidence="2 7" id="KW-0479">Metal-binding</keyword>
<comment type="catalytic activity">
    <reaction evidence="7">
        <text>Endonucleolytic cleavage to 5'-phosphooligonucleotide end-products.</text>
        <dbReference type="EC" id="3.1.21.2"/>
    </reaction>
</comment>
<feature type="binding site" evidence="7">
    <location>
        <position position="143"/>
    </location>
    <ligand>
        <name>Zn(2+)</name>
        <dbReference type="ChEBI" id="CHEBI:29105"/>
        <label>2</label>
    </ligand>
</feature>
<dbReference type="SUPFAM" id="SSF51658">
    <property type="entry name" value="Xylose isomerase-like"/>
    <property type="match status" value="1"/>
</dbReference>
<dbReference type="GO" id="GO:0006284">
    <property type="term" value="P:base-excision repair"/>
    <property type="evidence" value="ECO:0007669"/>
    <property type="project" value="TreeGrafter"/>
</dbReference>
<evidence type="ECO:0000256" key="1">
    <source>
        <dbReference type="ARBA" id="ARBA00005340"/>
    </source>
</evidence>
<feature type="binding site" evidence="7">
    <location>
        <position position="143"/>
    </location>
    <ligand>
        <name>Zn(2+)</name>
        <dbReference type="ChEBI" id="CHEBI:29105"/>
        <label>1</label>
    </ligand>
</feature>
<evidence type="ECO:0000256" key="2">
    <source>
        <dbReference type="ARBA" id="ARBA00022723"/>
    </source>
</evidence>
<keyword evidence="5 7" id="KW-0862">Zinc</keyword>
<keyword evidence="3 7" id="KW-0227">DNA damage</keyword>
<feature type="binding site" evidence="7">
    <location>
        <position position="214"/>
    </location>
    <ligand>
        <name>Zn(2+)</name>
        <dbReference type="ChEBI" id="CHEBI:29105"/>
        <label>2</label>
    </ligand>
</feature>
<dbReference type="InterPro" id="IPR018246">
    <property type="entry name" value="AP_endonuc_F2_Zn_BS"/>
</dbReference>
<dbReference type="HOGENOM" id="CLU_025885_0_1_0"/>
<feature type="binding site" evidence="7">
    <location>
        <position position="259"/>
    </location>
    <ligand>
        <name>Zn(2+)</name>
        <dbReference type="ChEBI" id="CHEBI:29105"/>
        <label>2</label>
    </ligand>
</feature>
<dbReference type="PANTHER" id="PTHR21445">
    <property type="entry name" value="ENDONUCLEASE IV ENDODEOXYRIBONUCLEASE IV"/>
    <property type="match status" value="1"/>
</dbReference>
<dbReference type="Pfam" id="PF01261">
    <property type="entry name" value="AP_endonuc_2"/>
    <property type="match status" value="1"/>
</dbReference>
<protein>
    <recommendedName>
        <fullName evidence="7">Probable endonuclease 4</fullName>
        <ecNumber evidence="7">3.1.21.2</ecNumber>
    </recommendedName>
    <alternativeName>
        <fullName evidence="7">Endodeoxyribonuclease IV</fullName>
    </alternativeName>
    <alternativeName>
        <fullName evidence="7">Endonuclease IV</fullName>
    </alternativeName>
</protein>
<sequence length="292" mass="30720">MGLLGAHVPTAGGLANAPTNAAAIGCEAFQLFVKNPNRWAAAALTEADVARFRAAHREHGSRSAVAHASYLVNLAATNPETLAKSRAALADELRRCDALGVRGLVLHPGAHGGAGTQKGLDAVARSLDAVLAQTPGDAAVWLENTAGQGTVLGRTPQELGAILARCDHRARIGVCLDTCHAFAAGYPIHEVAGLAAWLEEVDVQVGLERLGCFHLNDAQCALGSRRDRHANIGAGKMGTEVFVRLLRDARFTATPMLLETPRGEDKLGHARDLARLRALVNRDAVPMAELTP</sequence>
<dbReference type="Proteomes" id="UP000000379">
    <property type="component" value="Chromosome"/>
</dbReference>
<dbReference type="EC" id="3.1.21.2" evidence="7"/>
<feature type="binding site" evidence="7">
    <location>
        <position position="177"/>
    </location>
    <ligand>
        <name>Zn(2+)</name>
        <dbReference type="ChEBI" id="CHEBI:29105"/>
        <label>2</label>
    </ligand>
</feature>
<reference evidence="9 10" key="2">
    <citation type="journal article" date="2011" name="Stand. Genomic Sci.">
        <title>Complete genome sequence of Truepera radiovictrix type strain (RQ-24).</title>
        <authorList>
            <person name="Ivanova N."/>
            <person name="Rohde C."/>
            <person name="Munk C."/>
            <person name="Nolan M."/>
            <person name="Lucas S."/>
            <person name="Del Rio T.G."/>
            <person name="Tice H."/>
            <person name="Deshpande S."/>
            <person name="Cheng J.F."/>
            <person name="Tapia R."/>
            <person name="Han C."/>
            <person name="Goodwin L."/>
            <person name="Pitluck S."/>
            <person name="Liolios K."/>
            <person name="Mavromatis K."/>
            <person name="Mikhailova N."/>
            <person name="Pati A."/>
            <person name="Chen A."/>
            <person name="Palaniappan K."/>
            <person name="Land M."/>
            <person name="Hauser L."/>
            <person name="Chang Y.J."/>
            <person name="Jeffries C.D."/>
            <person name="Brambilla E."/>
            <person name="Rohde M."/>
            <person name="Goker M."/>
            <person name="Tindall B.J."/>
            <person name="Woyke T."/>
            <person name="Bristow J."/>
            <person name="Eisen J.A."/>
            <person name="Markowitz V."/>
            <person name="Hugenholtz P."/>
            <person name="Kyrpides N.C."/>
            <person name="Klenk H.P."/>
            <person name="Lapidus A."/>
        </authorList>
    </citation>
    <scope>NUCLEOTIDE SEQUENCE [LARGE SCALE GENOMIC DNA]</scope>
    <source>
        <strain evidence="10">DSM 17093 / CIP 108686 / LMG 22925 / RQ-24</strain>
    </source>
</reference>
<dbReference type="InterPro" id="IPR013022">
    <property type="entry name" value="Xyl_isomerase-like_TIM-brl"/>
</dbReference>